<sequence length="204" mass="23796">MSTPATEDLAQPSGIYSPLDSNKQSLRLFRIHPGSGDLKLKLERFCLDSDECPPFAALSYMWGDAPTHQDITINDRTFSITHNAFLFLNTLRKHQARRHLEWIWMDSICINQADPNERNHQVRLMQKIYGLAEHVFFHIGEETQLAEKAFDLKYTKIDGQLWRRWENGGLPKIVMLDLVRVFNGSRYSRRLWIVQELVLGRQVS</sequence>
<dbReference type="PANTHER" id="PTHR24148:SF73">
    <property type="entry name" value="HET DOMAIN PROTEIN (AFU_ORTHOLOGUE AFUA_8G01020)"/>
    <property type="match status" value="1"/>
</dbReference>
<dbReference type="InterPro" id="IPR052895">
    <property type="entry name" value="HetReg/Transcr_Mod"/>
</dbReference>
<name>A0AA39U1Z5_9PEZI</name>
<dbReference type="InterPro" id="IPR010730">
    <property type="entry name" value="HET"/>
</dbReference>
<keyword evidence="3" id="KW-1185">Reference proteome</keyword>
<dbReference type="PANTHER" id="PTHR24148">
    <property type="entry name" value="ANKYRIN REPEAT DOMAIN-CONTAINING PROTEIN 39 HOMOLOG-RELATED"/>
    <property type="match status" value="1"/>
</dbReference>
<feature type="domain" description="Heterokaryon incompatibility" evidence="1">
    <location>
        <begin position="55"/>
        <end position="196"/>
    </location>
</feature>
<accession>A0AA39U1Z5</accession>
<reference evidence="2" key="1">
    <citation type="submission" date="2023-06" db="EMBL/GenBank/DDBJ databases">
        <title>Genome-scale phylogeny and comparative genomics of the fungal order Sordariales.</title>
        <authorList>
            <consortium name="Lawrence Berkeley National Laboratory"/>
            <person name="Hensen N."/>
            <person name="Bonometti L."/>
            <person name="Westerberg I."/>
            <person name="Brannstrom I.O."/>
            <person name="Guillou S."/>
            <person name="Cros-Aarteil S."/>
            <person name="Calhoun S."/>
            <person name="Haridas S."/>
            <person name="Kuo A."/>
            <person name="Mondo S."/>
            <person name="Pangilinan J."/>
            <person name="Riley R."/>
            <person name="Labutti K."/>
            <person name="Andreopoulos B."/>
            <person name="Lipzen A."/>
            <person name="Chen C."/>
            <person name="Yanf M."/>
            <person name="Daum C."/>
            <person name="Ng V."/>
            <person name="Clum A."/>
            <person name="Steindorff A."/>
            <person name="Ohm R."/>
            <person name="Martin F."/>
            <person name="Silar P."/>
            <person name="Natvig D."/>
            <person name="Lalanne C."/>
            <person name="Gautier V."/>
            <person name="Ament-Velasquez S.L."/>
            <person name="Kruys A."/>
            <person name="Hutchinson M.I."/>
            <person name="Powell A.J."/>
            <person name="Barry K."/>
            <person name="Miller A.N."/>
            <person name="Grigoriev I.V."/>
            <person name="Debuchy R."/>
            <person name="Gladieux P."/>
            <person name="Thoren M.H."/>
            <person name="Johannesson H."/>
        </authorList>
    </citation>
    <scope>NUCLEOTIDE SEQUENCE</scope>
    <source>
        <strain evidence="2">CBS 606.72</strain>
    </source>
</reference>
<feature type="non-terminal residue" evidence="2">
    <location>
        <position position="1"/>
    </location>
</feature>
<dbReference type="EMBL" id="JAULSU010000007">
    <property type="protein sequence ID" value="KAK0610758.1"/>
    <property type="molecule type" value="Genomic_DNA"/>
</dbReference>
<dbReference type="AlphaFoldDB" id="A0AA39U1Z5"/>
<protein>
    <submittedName>
        <fullName evidence="2">Heterokaryon incompatibility protein-domain-containing protein</fullName>
    </submittedName>
</protein>
<proteinExistence type="predicted"/>
<evidence type="ECO:0000313" key="2">
    <source>
        <dbReference type="EMBL" id="KAK0610758.1"/>
    </source>
</evidence>
<dbReference type="Pfam" id="PF06985">
    <property type="entry name" value="HET"/>
    <property type="match status" value="1"/>
</dbReference>
<comment type="caution">
    <text evidence="2">The sequence shown here is derived from an EMBL/GenBank/DDBJ whole genome shotgun (WGS) entry which is preliminary data.</text>
</comment>
<gene>
    <name evidence="2" type="ORF">B0T14DRAFT_439847</name>
</gene>
<evidence type="ECO:0000313" key="3">
    <source>
        <dbReference type="Proteomes" id="UP001175000"/>
    </source>
</evidence>
<organism evidence="2 3">
    <name type="scientific">Immersiella caudata</name>
    <dbReference type="NCBI Taxonomy" id="314043"/>
    <lineage>
        <taxon>Eukaryota</taxon>
        <taxon>Fungi</taxon>
        <taxon>Dikarya</taxon>
        <taxon>Ascomycota</taxon>
        <taxon>Pezizomycotina</taxon>
        <taxon>Sordariomycetes</taxon>
        <taxon>Sordariomycetidae</taxon>
        <taxon>Sordariales</taxon>
        <taxon>Lasiosphaeriaceae</taxon>
        <taxon>Immersiella</taxon>
    </lineage>
</organism>
<dbReference type="Proteomes" id="UP001175000">
    <property type="component" value="Unassembled WGS sequence"/>
</dbReference>
<evidence type="ECO:0000259" key="1">
    <source>
        <dbReference type="Pfam" id="PF06985"/>
    </source>
</evidence>